<accession>A0A921N298</accession>
<feature type="non-terminal residue" evidence="1">
    <location>
        <position position="1"/>
    </location>
</feature>
<reference evidence="1" key="1">
    <citation type="journal article" date="2021" name="PeerJ">
        <title>Extensive microbial diversity within the chicken gut microbiome revealed by metagenomics and culture.</title>
        <authorList>
            <person name="Gilroy R."/>
            <person name="Ravi A."/>
            <person name="Getino M."/>
            <person name="Pursley I."/>
            <person name="Horton D.L."/>
            <person name="Alikhan N.F."/>
            <person name="Baker D."/>
            <person name="Gharbi K."/>
            <person name="Hall N."/>
            <person name="Watson M."/>
            <person name="Adriaenssens E.M."/>
            <person name="Foster-Nyarko E."/>
            <person name="Jarju S."/>
            <person name="Secka A."/>
            <person name="Antonio M."/>
            <person name="Oren A."/>
            <person name="Chaudhuri R.R."/>
            <person name="La Ragione R."/>
            <person name="Hildebrand F."/>
            <person name="Pallen M.J."/>
        </authorList>
    </citation>
    <scope>NUCLEOTIDE SEQUENCE</scope>
    <source>
        <strain evidence="1">1277</strain>
    </source>
</reference>
<comment type="caution">
    <text evidence="1">The sequence shown here is derived from an EMBL/GenBank/DDBJ whole genome shotgun (WGS) entry which is preliminary data.</text>
</comment>
<proteinExistence type="predicted"/>
<evidence type="ECO:0000313" key="2">
    <source>
        <dbReference type="Proteomes" id="UP000776700"/>
    </source>
</evidence>
<organism evidence="1 2">
    <name type="scientific">Romboutsia timonensis</name>
    <dbReference type="NCBI Taxonomy" id="1776391"/>
    <lineage>
        <taxon>Bacteria</taxon>
        <taxon>Bacillati</taxon>
        <taxon>Bacillota</taxon>
        <taxon>Clostridia</taxon>
        <taxon>Peptostreptococcales</taxon>
        <taxon>Peptostreptococcaceae</taxon>
        <taxon>Romboutsia</taxon>
    </lineage>
</organism>
<dbReference type="EMBL" id="DYUB01000346">
    <property type="protein sequence ID" value="HJG97637.1"/>
    <property type="molecule type" value="Genomic_DNA"/>
</dbReference>
<name>A0A921N298_9FIRM</name>
<dbReference type="AlphaFoldDB" id="A0A921N298"/>
<sequence length="153" mass="18032">NYLVARPRCTIKECEAKLEITDPEKNSEKIEQMAIDKFYEMANKYYTKGFTNKEIFQAGNIIELRNGVRYRIQEGVIKSCWEFNEDKKLMEAIAITKTQIKRLIDASWDNFGFYGINTSMDIVKVFDRDMNLKAKRTQYNVLSSKNLEKMEEN</sequence>
<evidence type="ECO:0000313" key="1">
    <source>
        <dbReference type="EMBL" id="HJG97637.1"/>
    </source>
</evidence>
<protein>
    <submittedName>
        <fullName evidence="1">Uncharacterized protein</fullName>
    </submittedName>
</protein>
<gene>
    <name evidence="1" type="ORF">K8V90_11105</name>
</gene>
<dbReference type="Proteomes" id="UP000776700">
    <property type="component" value="Unassembled WGS sequence"/>
</dbReference>
<reference evidence="1" key="2">
    <citation type="submission" date="2021-09" db="EMBL/GenBank/DDBJ databases">
        <authorList>
            <person name="Gilroy R."/>
        </authorList>
    </citation>
    <scope>NUCLEOTIDE SEQUENCE</scope>
    <source>
        <strain evidence="1">1277</strain>
    </source>
</reference>